<feature type="transmembrane region" description="Helical" evidence="1">
    <location>
        <begin position="42"/>
        <end position="64"/>
    </location>
</feature>
<keyword evidence="1" id="KW-0812">Transmembrane</keyword>
<name>A0A239AWY9_9ACTN</name>
<evidence type="ECO:0000259" key="2">
    <source>
        <dbReference type="Pfam" id="PF07331"/>
    </source>
</evidence>
<dbReference type="EMBL" id="FZOO01000001">
    <property type="protein sequence ID" value="SNS00246.1"/>
    <property type="molecule type" value="Genomic_DNA"/>
</dbReference>
<dbReference type="Pfam" id="PF07331">
    <property type="entry name" value="TctB"/>
    <property type="match status" value="1"/>
</dbReference>
<proteinExistence type="predicted"/>
<feature type="transmembrane region" description="Helical" evidence="1">
    <location>
        <begin position="123"/>
        <end position="144"/>
    </location>
</feature>
<protein>
    <submittedName>
        <fullName evidence="3">Tripartite tricarboxylate transporter TctB family protein</fullName>
    </submittedName>
</protein>
<reference evidence="4" key="1">
    <citation type="submission" date="2017-06" db="EMBL/GenBank/DDBJ databases">
        <authorList>
            <person name="Varghese N."/>
            <person name="Submissions S."/>
        </authorList>
    </citation>
    <scope>NUCLEOTIDE SEQUENCE [LARGE SCALE GENOMIC DNA]</scope>
    <source>
        <strain evidence="4">DSM 46839</strain>
    </source>
</reference>
<organism evidence="3 4">
    <name type="scientific">Geodermatophilus pulveris</name>
    <dbReference type="NCBI Taxonomy" id="1564159"/>
    <lineage>
        <taxon>Bacteria</taxon>
        <taxon>Bacillati</taxon>
        <taxon>Actinomycetota</taxon>
        <taxon>Actinomycetes</taxon>
        <taxon>Geodermatophilales</taxon>
        <taxon>Geodermatophilaceae</taxon>
        <taxon>Geodermatophilus</taxon>
    </lineage>
</organism>
<accession>A0A239AWY9</accession>
<dbReference type="InterPro" id="IPR009936">
    <property type="entry name" value="DUF1468"/>
</dbReference>
<evidence type="ECO:0000313" key="3">
    <source>
        <dbReference type="EMBL" id="SNS00246.1"/>
    </source>
</evidence>
<feature type="transmembrane region" description="Helical" evidence="1">
    <location>
        <begin position="99"/>
        <end position="116"/>
    </location>
</feature>
<dbReference type="OrthoDB" id="5186924at2"/>
<gene>
    <name evidence="3" type="ORF">SAMN06893096_101293</name>
</gene>
<keyword evidence="1" id="KW-0472">Membrane</keyword>
<dbReference type="AlphaFoldDB" id="A0A239AWY9"/>
<keyword evidence="4" id="KW-1185">Reference proteome</keyword>
<keyword evidence="1" id="KW-1133">Transmembrane helix</keyword>
<feature type="domain" description="DUF1468" evidence="2">
    <location>
        <begin position="11"/>
        <end position="144"/>
    </location>
</feature>
<evidence type="ECO:0000256" key="1">
    <source>
        <dbReference type="SAM" id="Phobius"/>
    </source>
</evidence>
<dbReference type="Proteomes" id="UP000198373">
    <property type="component" value="Unassembled WGS sequence"/>
</dbReference>
<sequence>MKLQDARKDLLAGAVFTGFGLAFAVTASTYDIGTALRMGPGFFPLVLGAILVLLGISIAVKGFVAGEGGDLGTVPWRSLVLLIAAILFFGATVRDLGLVPALFVSVLLAALAGRGVRVVPAVVIAASLTALSVLIFVVALQLRLSLVGPWLGG</sequence>
<evidence type="ECO:0000313" key="4">
    <source>
        <dbReference type="Proteomes" id="UP000198373"/>
    </source>
</evidence>
<dbReference type="RefSeq" id="WP_089303818.1">
    <property type="nucleotide sequence ID" value="NZ_FZOO01000001.1"/>
</dbReference>